<feature type="domain" description="Cell division protein FtsQ/DivIB C-terminal" evidence="2">
    <location>
        <begin position="160"/>
        <end position="234"/>
    </location>
</feature>
<sequence length="241" mass="26770">MYVRSKYLVITLDYLFPIFICFGVIALGYFALYSSFFQIKTVICTLDYEACLDPSVLAELNKLKGENIFTLSGDRLTQRLTSGDFTIRQATLKKELPGKVILDLQSVYPVAALAMPGDPTWIILDQNHRVIGTRSSDPNVPTVIVPGPLTLAVGKPLSDDLLIQSIQLARNLANELFTIKSITLVDADTIKLTLSDGVIAIFTPKKDLSEQLRSLQLILRDATITQGIKTIDVRFIRPVLR</sequence>
<keyword evidence="1" id="KW-0812">Transmembrane</keyword>
<dbReference type="Proteomes" id="UP000230796">
    <property type="component" value="Unassembled WGS sequence"/>
</dbReference>
<evidence type="ECO:0000313" key="3">
    <source>
        <dbReference type="EMBL" id="PIR98768.1"/>
    </source>
</evidence>
<dbReference type="EMBL" id="PFAF01000064">
    <property type="protein sequence ID" value="PIR98768.1"/>
    <property type="molecule type" value="Genomic_DNA"/>
</dbReference>
<proteinExistence type="predicted"/>
<keyword evidence="1" id="KW-1133">Transmembrane helix</keyword>
<dbReference type="InterPro" id="IPR005548">
    <property type="entry name" value="Cell_div_FtsQ/DivIB_C"/>
</dbReference>
<evidence type="ECO:0000259" key="2">
    <source>
        <dbReference type="Pfam" id="PF03799"/>
    </source>
</evidence>
<dbReference type="AlphaFoldDB" id="A0A2H0VI55"/>
<dbReference type="GO" id="GO:0051301">
    <property type="term" value="P:cell division"/>
    <property type="evidence" value="ECO:0007669"/>
    <property type="project" value="UniProtKB-KW"/>
</dbReference>
<evidence type="ECO:0000256" key="1">
    <source>
        <dbReference type="SAM" id="Phobius"/>
    </source>
</evidence>
<comment type="caution">
    <text evidence="3">The sequence shown here is derived from an EMBL/GenBank/DDBJ whole genome shotgun (WGS) entry which is preliminary data.</text>
</comment>
<accession>A0A2H0VI55</accession>
<evidence type="ECO:0000313" key="4">
    <source>
        <dbReference type="Proteomes" id="UP000230796"/>
    </source>
</evidence>
<keyword evidence="1" id="KW-0472">Membrane</keyword>
<dbReference type="Pfam" id="PF03799">
    <property type="entry name" value="FtsQ_DivIB_C"/>
    <property type="match status" value="1"/>
</dbReference>
<organism evidence="3 4">
    <name type="scientific">Candidatus Collierbacteria bacterium CG10_big_fil_rev_8_21_14_0_10_44_9</name>
    <dbReference type="NCBI Taxonomy" id="1974535"/>
    <lineage>
        <taxon>Bacteria</taxon>
        <taxon>Candidatus Collieribacteriota</taxon>
    </lineage>
</organism>
<name>A0A2H0VI55_9BACT</name>
<gene>
    <name evidence="3" type="ORF">COT87_02965</name>
</gene>
<reference evidence="4" key="1">
    <citation type="submission" date="2017-09" db="EMBL/GenBank/DDBJ databases">
        <title>Depth-based differentiation of microbial function through sediment-hosted aquifers and enrichment of novel symbionts in the deep terrestrial subsurface.</title>
        <authorList>
            <person name="Probst A.J."/>
            <person name="Ladd B."/>
            <person name="Jarett J.K."/>
            <person name="Geller-Mcgrath D.E."/>
            <person name="Sieber C.M.K."/>
            <person name="Emerson J.B."/>
            <person name="Anantharaman K."/>
            <person name="Thomas B.C."/>
            <person name="Malmstrom R."/>
            <person name="Stieglmeier M."/>
            <person name="Klingl A."/>
            <person name="Woyke T."/>
            <person name="Ryan C.M."/>
            <person name="Banfield J.F."/>
        </authorList>
    </citation>
    <scope>NUCLEOTIDE SEQUENCE [LARGE SCALE GENOMIC DNA]</scope>
</reference>
<feature type="transmembrane region" description="Helical" evidence="1">
    <location>
        <begin position="12"/>
        <end position="32"/>
    </location>
</feature>
<protein>
    <recommendedName>
        <fullName evidence="2">Cell division protein FtsQ/DivIB C-terminal domain-containing protein</fullName>
    </recommendedName>
</protein>